<dbReference type="EMBL" id="CH991547">
    <property type="protein sequence ID" value="EDQ90642.1"/>
    <property type="molecule type" value="Genomic_DNA"/>
</dbReference>
<evidence type="ECO:0000313" key="3">
    <source>
        <dbReference type="Proteomes" id="UP000001357"/>
    </source>
</evidence>
<evidence type="ECO:0008006" key="4">
    <source>
        <dbReference type="Google" id="ProtNLM"/>
    </source>
</evidence>
<proteinExistence type="predicted"/>
<dbReference type="InterPro" id="IPR033182">
    <property type="entry name" value="MIC26/MIC27_animal"/>
</dbReference>
<dbReference type="GeneID" id="5890029"/>
<dbReference type="InParanoid" id="A9UVT1"/>
<dbReference type="RefSeq" id="XP_001744693.1">
    <property type="nucleotide sequence ID" value="XM_001744641.1"/>
</dbReference>
<dbReference type="GO" id="GO:0061617">
    <property type="term" value="C:MICOS complex"/>
    <property type="evidence" value="ECO:0000318"/>
    <property type="project" value="GO_Central"/>
</dbReference>
<evidence type="ECO:0000256" key="1">
    <source>
        <dbReference type="SAM" id="MobiDB-lite"/>
    </source>
</evidence>
<protein>
    <recommendedName>
        <fullName evidence="4">MICOS complex subunit</fullName>
    </recommendedName>
</protein>
<dbReference type="GO" id="GO:0042407">
    <property type="term" value="P:cristae formation"/>
    <property type="evidence" value="ECO:0000318"/>
    <property type="project" value="GO_Central"/>
</dbReference>
<dbReference type="Proteomes" id="UP000001357">
    <property type="component" value="Unassembled WGS sequence"/>
</dbReference>
<dbReference type="AlphaFoldDB" id="A9UVT1"/>
<keyword evidence="3" id="KW-1185">Reference proteome</keyword>
<feature type="region of interest" description="Disordered" evidence="1">
    <location>
        <begin position="187"/>
        <end position="213"/>
    </location>
</feature>
<dbReference type="PANTHER" id="PTHR14564">
    <property type="entry name" value="MICOS COMPLEX SUBUNIT MIC26 / MIC27 FAMILY MEMBER"/>
    <property type="match status" value="1"/>
</dbReference>
<sequence>MAMRSQLSIYDDAPRAAAEGQHHHERPMPSGPVYDAVVEARGLANQVLDKTLSTLEQVQQRVDRIKRFQQGVLTRVPAEERNPVGLGVIALAALTGTYTYPKRPFFRAFVAVPVITGVAAAVCYPETMYNFVATGMAHSGAPTSVPELRERLPSIKQLPQLARRTVEQAPTLEEVSGRMTSFYDSMSSKIASAPQPSNPEASSSVTSQADEPTTTALVTDETLLEAASAEPTVATEVASDSLDESDSAASSSSADPALHDVILATADATGQRETDIEPDFGQACKDDMDTYISRR</sequence>
<reference evidence="2 3" key="1">
    <citation type="journal article" date="2008" name="Nature">
        <title>The genome of the choanoflagellate Monosiga brevicollis and the origin of metazoans.</title>
        <authorList>
            <consortium name="JGI Sequencing"/>
            <person name="King N."/>
            <person name="Westbrook M.J."/>
            <person name="Young S.L."/>
            <person name="Kuo A."/>
            <person name="Abedin M."/>
            <person name="Chapman J."/>
            <person name="Fairclough S."/>
            <person name="Hellsten U."/>
            <person name="Isogai Y."/>
            <person name="Letunic I."/>
            <person name="Marr M."/>
            <person name="Pincus D."/>
            <person name="Putnam N."/>
            <person name="Rokas A."/>
            <person name="Wright K.J."/>
            <person name="Zuzow R."/>
            <person name="Dirks W."/>
            <person name="Good M."/>
            <person name="Goodstein D."/>
            <person name="Lemons D."/>
            <person name="Li W."/>
            <person name="Lyons J.B."/>
            <person name="Morris A."/>
            <person name="Nichols S."/>
            <person name="Richter D.J."/>
            <person name="Salamov A."/>
            <person name="Bork P."/>
            <person name="Lim W.A."/>
            <person name="Manning G."/>
            <person name="Miller W.T."/>
            <person name="McGinnis W."/>
            <person name="Shapiro H."/>
            <person name="Tjian R."/>
            <person name="Grigoriev I.V."/>
            <person name="Rokhsar D."/>
        </authorList>
    </citation>
    <scope>NUCLEOTIDE SEQUENCE [LARGE SCALE GENOMIC DNA]</scope>
    <source>
        <strain evidence="3">MX1 / ATCC 50154</strain>
    </source>
</reference>
<organism evidence="2 3">
    <name type="scientific">Monosiga brevicollis</name>
    <name type="common">Choanoflagellate</name>
    <dbReference type="NCBI Taxonomy" id="81824"/>
    <lineage>
        <taxon>Eukaryota</taxon>
        <taxon>Choanoflagellata</taxon>
        <taxon>Craspedida</taxon>
        <taxon>Salpingoecidae</taxon>
        <taxon>Monosiga</taxon>
    </lineage>
</organism>
<feature type="region of interest" description="Disordered" evidence="1">
    <location>
        <begin position="226"/>
        <end position="295"/>
    </location>
</feature>
<evidence type="ECO:0000313" key="2">
    <source>
        <dbReference type="EMBL" id="EDQ90642.1"/>
    </source>
</evidence>
<dbReference type="KEGG" id="mbr:MONBRDRAFT_24232"/>
<name>A9UVT1_MONBE</name>
<accession>A9UVT1</accession>
<gene>
    <name evidence="2" type="ORF">MONBRDRAFT_24232</name>
</gene>